<organism evidence="1">
    <name type="scientific">Leptotrichia rugosa</name>
    <dbReference type="NCBI Taxonomy" id="3239302"/>
    <lineage>
        <taxon>Bacteria</taxon>
        <taxon>Fusobacteriati</taxon>
        <taxon>Fusobacteriota</taxon>
        <taxon>Fusobacteriia</taxon>
        <taxon>Fusobacteriales</taxon>
        <taxon>Leptotrichiaceae</taxon>
        <taxon>Leptotrichia</taxon>
    </lineage>
</organism>
<dbReference type="Gene3D" id="3.30.1240.10">
    <property type="match status" value="1"/>
</dbReference>
<dbReference type="GO" id="GO:0005829">
    <property type="term" value="C:cytosol"/>
    <property type="evidence" value="ECO:0007669"/>
    <property type="project" value="TreeGrafter"/>
</dbReference>
<name>A0AB39VE28_9FUSO</name>
<dbReference type="PRINTS" id="PR00119">
    <property type="entry name" value="CATATPASE"/>
</dbReference>
<dbReference type="InterPro" id="IPR006379">
    <property type="entry name" value="HAD-SF_hydro_IIB"/>
</dbReference>
<dbReference type="PROSITE" id="PS01229">
    <property type="entry name" value="COF_2"/>
    <property type="match status" value="1"/>
</dbReference>
<dbReference type="PANTHER" id="PTHR10000">
    <property type="entry name" value="PHOSPHOSERINE PHOSPHATASE"/>
    <property type="match status" value="1"/>
</dbReference>
<evidence type="ECO:0000313" key="1">
    <source>
        <dbReference type="EMBL" id="XDU65992.1"/>
    </source>
</evidence>
<dbReference type="InterPro" id="IPR036412">
    <property type="entry name" value="HAD-like_sf"/>
</dbReference>
<dbReference type="NCBIfam" id="TIGR01484">
    <property type="entry name" value="HAD-SF-IIB"/>
    <property type="match status" value="1"/>
</dbReference>
<dbReference type="RefSeq" id="WP_369710446.1">
    <property type="nucleotide sequence ID" value="NZ_CP165644.1"/>
</dbReference>
<dbReference type="SFLD" id="SFLDG01144">
    <property type="entry name" value="C2.B.4:_PGP_Like"/>
    <property type="match status" value="1"/>
</dbReference>
<dbReference type="KEGG" id="lrug:AB8B22_06065"/>
<dbReference type="SFLD" id="SFLDS00003">
    <property type="entry name" value="Haloacid_Dehalogenase"/>
    <property type="match status" value="1"/>
</dbReference>
<dbReference type="SUPFAM" id="SSF56784">
    <property type="entry name" value="HAD-like"/>
    <property type="match status" value="1"/>
</dbReference>
<dbReference type="EC" id="3.1.3.-" evidence="1"/>
<dbReference type="GO" id="GO:0000287">
    <property type="term" value="F:magnesium ion binding"/>
    <property type="evidence" value="ECO:0007669"/>
    <property type="project" value="TreeGrafter"/>
</dbReference>
<dbReference type="Gene3D" id="3.40.50.1000">
    <property type="entry name" value="HAD superfamily/HAD-like"/>
    <property type="match status" value="1"/>
</dbReference>
<dbReference type="CDD" id="cd07516">
    <property type="entry name" value="HAD_Pase"/>
    <property type="match status" value="1"/>
</dbReference>
<dbReference type="NCBIfam" id="TIGR00099">
    <property type="entry name" value="Cof-subfamily"/>
    <property type="match status" value="1"/>
</dbReference>
<gene>
    <name evidence="1" type="ORF">AB8B22_06065</name>
</gene>
<dbReference type="EMBL" id="CP165644">
    <property type="protein sequence ID" value="XDU65992.1"/>
    <property type="molecule type" value="Genomic_DNA"/>
</dbReference>
<dbReference type="Pfam" id="PF08282">
    <property type="entry name" value="Hydrolase_3"/>
    <property type="match status" value="1"/>
</dbReference>
<dbReference type="AlphaFoldDB" id="A0AB39VE28"/>
<sequence length="272" mass="30489">MVKLIAIDMDGTLLSEKKHIEEPQKKAIHKAIEAGVKVVLCTGRPLFGILPPYKELELEKYNLDEYVLLNNGCSVHKTTDWELLAFEEITKEDVVYLNELRKGYDLDFTVSNDNDYFVIGERANEYTKEDGKLVYVEVQPISIEEATSGKHTFFKSMFLGNENEITRFVKDKGELINSRYSGVLSQKYIYETLPKGANKGVALKKLAEKLNIPREEVMAIGDGNNDIEMLKFAGVGVAMGNGTKMAKDAANYITDTNENNGVAKAIEKFLGE</sequence>
<dbReference type="PANTHER" id="PTHR10000:SF8">
    <property type="entry name" value="HAD SUPERFAMILY HYDROLASE-LIKE, TYPE 3"/>
    <property type="match status" value="1"/>
</dbReference>
<reference evidence="1" key="1">
    <citation type="submission" date="2024-07" db="EMBL/GenBank/DDBJ databases">
        <authorList>
            <person name="Li X.-J."/>
            <person name="Wang X."/>
        </authorList>
    </citation>
    <scope>NUCLEOTIDE SEQUENCE</scope>
    <source>
        <strain evidence="1">HSP-334</strain>
    </source>
</reference>
<dbReference type="PROSITE" id="PS01228">
    <property type="entry name" value="COF_1"/>
    <property type="match status" value="1"/>
</dbReference>
<dbReference type="GO" id="GO:0016791">
    <property type="term" value="F:phosphatase activity"/>
    <property type="evidence" value="ECO:0007669"/>
    <property type="project" value="TreeGrafter"/>
</dbReference>
<dbReference type="InterPro" id="IPR000150">
    <property type="entry name" value="Cof"/>
</dbReference>
<dbReference type="InterPro" id="IPR023214">
    <property type="entry name" value="HAD_sf"/>
</dbReference>
<dbReference type="SFLD" id="SFLDG01140">
    <property type="entry name" value="C2.B:_Phosphomannomutase_and_P"/>
    <property type="match status" value="1"/>
</dbReference>
<keyword evidence="1" id="KW-0378">Hydrolase</keyword>
<accession>A0AB39VE28</accession>
<protein>
    <submittedName>
        <fullName evidence="1">Cof-type HAD-IIB family hydrolase</fullName>
        <ecNumber evidence="1">3.1.3.-</ecNumber>
    </submittedName>
</protein>
<proteinExistence type="predicted"/>